<dbReference type="AlphaFoldDB" id="E0TI91"/>
<dbReference type="KEGG" id="pbr:PB2503_06822"/>
<dbReference type="HOGENOM" id="CLU_756151_0_0_5"/>
<dbReference type="RefSeq" id="WP_013300404.1">
    <property type="nucleotide sequence ID" value="NC_014414.1"/>
</dbReference>
<proteinExistence type="predicted"/>
<reference evidence="2 3" key="2">
    <citation type="journal article" date="2011" name="J. Bacteriol.">
        <title>Complete genome sequence of strain HTCC2503T of Parvularcula bermudensis, the type species of the order "Parvularculales" in the class Alphaproteobacteria.</title>
        <authorList>
            <person name="Oh H.M."/>
            <person name="Kang I."/>
            <person name="Vergin K.L."/>
            <person name="Kang D."/>
            <person name="Rhee K.H."/>
            <person name="Giovannoni S.J."/>
            <person name="Cho J.C."/>
        </authorList>
    </citation>
    <scope>NUCLEOTIDE SEQUENCE [LARGE SCALE GENOMIC DNA]</scope>
    <source>
        <strain evidence="3">ATCC BAA-594 / HTCC2503 / KCTC 12087</strain>
    </source>
</reference>
<feature type="region of interest" description="Disordered" evidence="1">
    <location>
        <begin position="41"/>
        <end position="61"/>
    </location>
</feature>
<accession>E0TI91</accession>
<evidence type="ECO:0000256" key="1">
    <source>
        <dbReference type="SAM" id="MobiDB-lite"/>
    </source>
</evidence>
<gene>
    <name evidence="2" type="ordered locus">PB2503_06822</name>
</gene>
<protein>
    <submittedName>
        <fullName evidence="2">Uncharacterized protein</fullName>
    </submittedName>
</protein>
<evidence type="ECO:0000313" key="2">
    <source>
        <dbReference type="EMBL" id="ADM09430.1"/>
    </source>
</evidence>
<name>E0TI91_PARBH</name>
<organism evidence="2 3">
    <name type="scientific">Parvularcula bermudensis (strain ATCC BAA-594 / HTCC2503 / KCTC 12087)</name>
    <dbReference type="NCBI Taxonomy" id="314260"/>
    <lineage>
        <taxon>Bacteria</taxon>
        <taxon>Pseudomonadati</taxon>
        <taxon>Pseudomonadota</taxon>
        <taxon>Alphaproteobacteria</taxon>
        <taxon>Parvularculales</taxon>
        <taxon>Parvularculaceae</taxon>
        <taxon>Parvularcula</taxon>
    </lineage>
</organism>
<keyword evidence="3" id="KW-1185">Reference proteome</keyword>
<dbReference type="OrthoDB" id="8482495at2"/>
<dbReference type="STRING" id="314260.PB2503_06822"/>
<feature type="compositionally biased region" description="Polar residues" evidence="1">
    <location>
        <begin position="49"/>
        <end position="59"/>
    </location>
</feature>
<dbReference type="Proteomes" id="UP000001302">
    <property type="component" value="Chromosome"/>
</dbReference>
<sequence length="366" mass="40037">MTAPWAQNDEVIGFRFERHLAGTYGPLYGALAVGTSLVPERRTGAFEPPSSSTPQTRCNDPQDFAPSTPASRLIPVSETEFWWASPAPWRGDKPGAFAIRFERDAGGADPIDIGPPYEPWRRTGEFEFASIDFVPNEDEPVFTFSNDLGAQDYALQINGSYVFGGSYHGGESIETETVRVDGEAVDPTLAHYGASLEIDRRSTVEYGPDQLLGVNFALTVSQGAFLSEATDFTSTEAFASGIFPHMEIASADFTQALLYDGKEVTIVDVAEPGRHDLSTQADVTLRDPQKGYVIRTVSSAPIGVLDDYKTTYVQRNATRSKLYFQLNSTAGEELGHFSVSRNTVFGKTRRGASGNFDDRLPPCIDR</sequence>
<reference evidence="3" key="1">
    <citation type="submission" date="2010-08" db="EMBL/GenBank/DDBJ databases">
        <title>Genome sequence of Parvularcula bermudensis HTCC2503.</title>
        <authorList>
            <person name="Kang D.-M."/>
            <person name="Oh H.-M."/>
            <person name="Cho J.-C."/>
        </authorList>
    </citation>
    <scope>NUCLEOTIDE SEQUENCE [LARGE SCALE GENOMIC DNA]</scope>
    <source>
        <strain evidence="3">ATCC BAA-594 / HTCC2503 / KCTC 12087</strain>
    </source>
</reference>
<evidence type="ECO:0000313" key="3">
    <source>
        <dbReference type="Proteomes" id="UP000001302"/>
    </source>
</evidence>
<dbReference type="EMBL" id="CP002156">
    <property type="protein sequence ID" value="ADM09430.1"/>
    <property type="molecule type" value="Genomic_DNA"/>
</dbReference>